<organism evidence="3 4">
    <name type="scientific">Candidatus Fimisoma avicola</name>
    <dbReference type="NCBI Taxonomy" id="2840826"/>
    <lineage>
        <taxon>Bacteria</taxon>
        <taxon>Bacillati</taxon>
        <taxon>Bacillota</taxon>
        <taxon>Clostridia</taxon>
        <taxon>Eubacteriales</taxon>
        <taxon>Candidatus Fimisoma</taxon>
    </lineage>
</organism>
<dbReference type="Pfam" id="PF08867">
    <property type="entry name" value="FRG"/>
    <property type="match status" value="1"/>
</dbReference>
<dbReference type="InterPro" id="IPR014966">
    <property type="entry name" value="FRG-dom"/>
</dbReference>
<name>A0A9D1I7X8_9FIRM</name>
<reference evidence="3" key="2">
    <citation type="journal article" date="2021" name="PeerJ">
        <title>Extensive microbial diversity within the chicken gut microbiome revealed by metagenomics and culture.</title>
        <authorList>
            <person name="Gilroy R."/>
            <person name="Ravi A."/>
            <person name="Getino M."/>
            <person name="Pursley I."/>
            <person name="Horton D.L."/>
            <person name="Alikhan N.F."/>
            <person name="Baker D."/>
            <person name="Gharbi K."/>
            <person name="Hall N."/>
            <person name="Watson M."/>
            <person name="Adriaenssens E.M."/>
            <person name="Foster-Nyarko E."/>
            <person name="Jarju S."/>
            <person name="Secka A."/>
            <person name="Antonio M."/>
            <person name="Oren A."/>
            <person name="Chaudhuri R.R."/>
            <person name="La Ragione R."/>
            <person name="Hildebrand F."/>
            <person name="Pallen M.J."/>
        </authorList>
    </citation>
    <scope>NUCLEOTIDE SEQUENCE</scope>
    <source>
        <strain evidence="3">11300</strain>
    </source>
</reference>
<dbReference type="AlphaFoldDB" id="A0A9D1I7X8"/>
<feature type="coiled-coil region" evidence="1">
    <location>
        <begin position="153"/>
        <end position="180"/>
    </location>
</feature>
<dbReference type="Proteomes" id="UP000824091">
    <property type="component" value="Unassembled WGS sequence"/>
</dbReference>
<keyword evidence="1" id="KW-0175">Coiled coil</keyword>
<dbReference type="SMART" id="SM00901">
    <property type="entry name" value="FRG"/>
    <property type="match status" value="1"/>
</dbReference>
<proteinExistence type="predicted"/>
<reference evidence="3" key="1">
    <citation type="submission" date="2020-10" db="EMBL/GenBank/DDBJ databases">
        <authorList>
            <person name="Gilroy R."/>
        </authorList>
    </citation>
    <scope>NUCLEOTIDE SEQUENCE</scope>
    <source>
        <strain evidence="3">11300</strain>
    </source>
</reference>
<evidence type="ECO:0000256" key="1">
    <source>
        <dbReference type="SAM" id="Coils"/>
    </source>
</evidence>
<evidence type="ECO:0000313" key="3">
    <source>
        <dbReference type="EMBL" id="HIU28590.1"/>
    </source>
</evidence>
<sequence>INDVVDYLNYIEILNQEYSATPLLSNPINSQFLFRGMENSSYSLLPSVFRKVKIKQSGGKIENYKYLALNEETDILKNFIQEASAYIYNLNSISQKFVRWIELAQHYGVPTRLLDWSNNPLVALYFACESNSQEEAIVWILHRGNYVKYISKEANYVNNKKKIEELIEELLSESDAEKQETIMPKLPFIYTPYYFDNRMSAQGSWFMVWGTKKDALENMVEDTYYMNLPDKERNTHVYGQEQEEKFLFRFLISKSNKQSIMRQLDHIGINAKTLFPGLDGIGKYIERKYRFD</sequence>
<protein>
    <submittedName>
        <fullName evidence="3">FRG domain-containing protein</fullName>
    </submittedName>
</protein>
<feature type="non-terminal residue" evidence="3">
    <location>
        <position position="1"/>
    </location>
</feature>
<accession>A0A9D1I7X8</accession>
<dbReference type="EMBL" id="DVMO01000149">
    <property type="protein sequence ID" value="HIU28590.1"/>
    <property type="molecule type" value="Genomic_DNA"/>
</dbReference>
<feature type="domain" description="FRG" evidence="2">
    <location>
        <begin position="28"/>
        <end position="139"/>
    </location>
</feature>
<gene>
    <name evidence="3" type="ORF">IAD16_09485</name>
</gene>
<evidence type="ECO:0000313" key="4">
    <source>
        <dbReference type="Proteomes" id="UP000824091"/>
    </source>
</evidence>
<evidence type="ECO:0000259" key="2">
    <source>
        <dbReference type="SMART" id="SM00901"/>
    </source>
</evidence>
<comment type="caution">
    <text evidence="3">The sequence shown here is derived from an EMBL/GenBank/DDBJ whole genome shotgun (WGS) entry which is preliminary data.</text>
</comment>